<organism evidence="1 2">
    <name type="scientific">Hungatella hathewayi WAL-18680</name>
    <dbReference type="NCBI Taxonomy" id="742737"/>
    <lineage>
        <taxon>Bacteria</taxon>
        <taxon>Bacillati</taxon>
        <taxon>Bacillota</taxon>
        <taxon>Clostridia</taxon>
        <taxon>Lachnospirales</taxon>
        <taxon>Lachnospiraceae</taxon>
        <taxon>Hungatella</taxon>
    </lineage>
</organism>
<dbReference type="PATRIC" id="fig|742737.3.peg.479"/>
<name>G5IAK8_9FIRM</name>
<dbReference type="Proteomes" id="UP000005384">
    <property type="component" value="Unassembled WGS sequence"/>
</dbReference>
<evidence type="ECO:0000313" key="1">
    <source>
        <dbReference type="EMBL" id="EHI61457.1"/>
    </source>
</evidence>
<sequence length="37" mass="4366">MSQHDEKVNLLKKYYTQIQTSYGFNIAGEIKMDVLCR</sequence>
<keyword evidence="2" id="KW-1185">Reference proteome</keyword>
<protein>
    <submittedName>
        <fullName evidence="1">Uncharacterized protein</fullName>
    </submittedName>
</protein>
<proteinExistence type="predicted"/>
<comment type="caution">
    <text evidence="1">The sequence shown here is derived from an EMBL/GenBank/DDBJ whole genome shotgun (WGS) entry which is preliminary data.</text>
</comment>
<dbReference type="EMBL" id="ADLN01000002">
    <property type="protein sequence ID" value="EHI61457.1"/>
    <property type="molecule type" value="Genomic_DNA"/>
</dbReference>
<gene>
    <name evidence="1" type="ORF">HMPREF9473_00480</name>
</gene>
<dbReference type="AlphaFoldDB" id="G5IAK8"/>
<evidence type="ECO:0000313" key="2">
    <source>
        <dbReference type="Proteomes" id="UP000005384"/>
    </source>
</evidence>
<dbReference type="HOGENOM" id="CLU_3344535_0_0_9"/>
<accession>G5IAK8</accession>
<reference evidence="1 2" key="1">
    <citation type="submission" date="2011-08" db="EMBL/GenBank/DDBJ databases">
        <title>The Genome Sequence of Clostridium hathewayi WAL-18680.</title>
        <authorList>
            <consortium name="The Broad Institute Genome Sequencing Platform"/>
            <person name="Earl A."/>
            <person name="Ward D."/>
            <person name="Feldgarden M."/>
            <person name="Gevers D."/>
            <person name="Finegold S.M."/>
            <person name="Summanen P.H."/>
            <person name="Molitoris D.R."/>
            <person name="Song M."/>
            <person name="Daigneault M."/>
            <person name="Allen-Vercoe E."/>
            <person name="Young S.K."/>
            <person name="Zeng Q."/>
            <person name="Gargeya S."/>
            <person name="Fitzgerald M."/>
            <person name="Haas B."/>
            <person name="Abouelleil A."/>
            <person name="Alvarado L."/>
            <person name="Arachchi H.M."/>
            <person name="Berlin A."/>
            <person name="Brown A."/>
            <person name="Chapman S.B."/>
            <person name="Chen Z."/>
            <person name="Dunbar C."/>
            <person name="Freedman E."/>
            <person name="Gearin G."/>
            <person name="Gellesch M."/>
            <person name="Goldberg J."/>
            <person name="Griggs A."/>
            <person name="Gujja S."/>
            <person name="Heiman D."/>
            <person name="Howarth C."/>
            <person name="Larson L."/>
            <person name="Lui A."/>
            <person name="MacDonald P.J.P."/>
            <person name="Montmayeur A."/>
            <person name="Murphy C."/>
            <person name="Neiman D."/>
            <person name="Pearson M."/>
            <person name="Priest M."/>
            <person name="Roberts A."/>
            <person name="Saif S."/>
            <person name="Shea T."/>
            <person name="Shenoy N."/>
            <person name="Sisk P."/>
            <person name="Stolte C."/>
            <person name="Sykes S."/>
            <person name="Wortman J."/>
            <person name="Nusbaum C."/>
            <person name="Birren B."/>
        </authorList>
    </citation>
    <scope>NUCLEOTIDE SEQUENCE [LARGE SCALE GENOMIC DNA]</scope>
    <source>
        <strain evidence="1 2">WAL-18680</strain>
    </source>
</reference>